<dbReference type="SUPFAM" id="SSF48498">
    <property type="entry name" value="Tetracyclin repressor-like, C-terminal domain"/>
    <property type="match status" value="1"/>
</dbReference>
<dbReference type="PANTHER" id="PTHR30055">
    <property type="entry name" value="HTH-TYPE TRANSCRIPTIONAL REGULATOR RUTR"/>
    <property type="match status" value="1"/>
</dbReference>
<keyword evidence="2 4" id="KW-0238">DNA-binding</keyword>
<sequence>MTPSIVKQNLYSVKIATYNGVMARLSKENKATRPVRAPTRRVARVAVDRPASRRRANDTPYHHGDLHEALLRAAERVLERDGLAGLTLRAVAREAGVSHAAPTHHFGDLTGLLSELAAIGFRQFGQAMAAADASAATPPEKGVASAKAYVAYAQAHPGMYGLMFRSERLDHSRPSLHEASEASFAGLTRGVGASRHEQISKEQLTLDQAAAIASAWSLVHGFTMLLLDGRLKTILDRAPEGTSVETLLTAMLRLSAGRSARP</sequence>
<dbReference type="EMBL" id="VITY01000007">
    <property type="protein sequence ID" value="TWB97140.1"/>
    <property type="molecule type" value="Genomic_DNA"/>
</dbReference>
<gene>
    <name evidence="7" type="ORF">FBZ93_107386</name>
</gene>
<feature type="region of interest" description="Disordered" evidence="5">
    <location>
        <begin position="29"/>
        <end position="62"/>
    </location>
</feature>
<protein>
    <submittedName>
        <fullName evidence="7">TetR family transcriptional regulator</fullName>
    </submittedName>
</protein>
<feature type="compositionally biased region" description="Basic and acidic residues" evidence="5">
    <location>
        <begin position="46"/>
        <end position="62"/>
    </location>
</feature>
<dbReference type="InterPro" id="IPR009057">
    <property type="entry name" value="Homeodomain-like_sf"/>
</dbReference>
<evidence type="ECO:0000313" key="8">
    <source>
        <dbReference type="Proteomes" id="UP000321304"/>
    </source>
</evidence>
<dbReference type="InterPro" id="IPR036271">
    <property type="entry name" value="Tet_transcr_reg_TetR-rel_C_sf"/>
</dbReference>
<evidence type="ECO:0000256" key="3">
    <source>
        <dbReference type="ARBA" id="ARBA00023163"/>
    </source>
</evidence>
<dbReference type="GO" id="GO:0000976">
    <property type="term" value="F:transcription cis-regulatory region binding"/>
    <property type="evidence" value="ECO:0007669"/>
    <property type="project" value="TreeGrafter"/>
</dbReference>
<comment type="caution">
    <text evidence="7">The sequence shown here is derived from an EMBL/GenBank/DDBJ whole genome shotgun (WGS) entry which is preliminary data.</text>
</comment>
<keyword evidence="8" id="KW-1185">Reference proteome</keyword>
<evidence type="ECO:0000256" key="4">
    <source>
        <dbReference type="PROSITE-ProRule" id="PRU00335"/>
    </source>
</evidence>
<dbReference type="STRING" id="1755647.AS156_01640"/>
<dbReference type="InterPro" id="IPR001647">
    <property type="entry name" value="HTH_TetR"/>
</dbReference>
<dbReference type="InterPro" id="IPR050109">
    <property type="entry name" value="HTH-type_TetR-like_transc_reg"/>
</dbReference>
<dbReference type="AlphaFoldDB" id="A0A560LVA5"/>
<dbReference type="InterPro" id="IPR025996">
    <property type="entry name" value="MT1864/Rv1816-like_C"/>
</dbReference>
<keyword evidence="3" id="KW-0804">Transcription</keyword>
<dbReference type="Proteomes" id="UP000321304">
    <property type="component" value="Unassembled WGS sequence"/>
</dbReference>
<proteinExistence type="predicted"/>
<dbReference type="Pfam" id="PF13305">
    <property type="entry name" value="TetR_C_33"/>
    <property type="match status" value="1"/>
</dbReference>
<dbReference type="Pfam" id="PF00440">
    <property type="entry name" value="TetR_N"/>
    <property type="match status" value="1"/>
</dbReference>
<organism evidence="7 8">
    <name type="scientific">Bradyrhizobium macuxiense</name>
    <dbReference type="NCBI Taxonomy" id="1755647"/>
    <lineage>
        <taxon>Bacteria</taxon>
        <taxon>Pseudomonadati</taxon>
        <taxon>Pseudomonadota</taxon>
        <taxon>Alphaproteobacteria</taxon>
        <taxon>Hyphomicrobiales</taxon>
        <taxon>Nitrobacteraceae</taxon>
        <taxon>Bradyrhizobium</taxon>
    </lineage>
</organism>
<name>A0A560LVA5_9BRAD</name>
<evidence type="ECO:0000256" key="5">
    <source>
        <dbReference type="SAM" id="MobiDB-lite"/>
    </source>
</evidence>
<dbReference type="SUPFAM" id="SSF46689">
    <property type="entry name" value="Homeodomain-like"/>
    <property type="match status" value="1"/>
</dbReference>
<dbReference type="PANTHER" id="PTHR30055:SF220">
    <property type="entry name" value="TETR-FAMILY REGULATORY PROTEIN"/>
    <property type="match status" value="1"/>
</dbReference>
<dbReference type="GO" id="GO:0003700">
    <property type="term" value="F:DNA-binding transcription factor activity"/>
    <property type="evidence" value="ECO:0007669"/>
    <property type="project" value="TreeGrafter"/>
</dbReference>
<accession>A0A560LVA5</accession>
<feature type="domain" description="HTH tetR-type" evidence="6">
    <location>
        <begin position="64"/>
        <end position="124"/>
    </location>
</feature>
<evidence type="ECO:0000256" key="1">
    <source>
        <dbReference type="ARBA" id="ARBA00023015"/>
    </source>
</evidence>
<keyword evidence="1" id="KW-0805">Transcription regulation</keyword>
<feature type="DNA-binding region" description="H-T-H motif" evidence="4">
    <location>
        <begin position="87"/>
        <end position="106"/>
    </location>
</feature>
<evidence type="ECO:0000256" key="2">
    <source>
        <dbReference type="ARBA" id="ARBA00023125"/>
    </source>
</evidence>
<reference evidence="7 8" key="1">
    <citation type="submission" date="2019-06" db="EMBL/GenBank/DDBJ databases">
        <title>Genomic Encyclopedia of Type Strains, Phase IV (KMG-V): Genome sequencing to study the core and pangenomes of soil and plant-associated prokaryotes.</title>
        <authorList>
            <person name="Whitman W."/>
        </authorList>
    </citation>
    <scope>NUCLEOTIDE SEQUENCE [LARGE SCALE GENOMIC DNA]</scope>
    <source>
        <strain evidence="7 8">BR 10355</strain>
    </source>
</reference>
<dbReference type="PROSITE" id="PS50977">
    <property type="entry name" value="HTH_TETR_2"/>
    <property type="match status" value="1"/>
</dbReference>
<evidence type="ECO:0000259" key="6">
    <source>
        <dbReference type="PROSITE" id="PS50977"/>
    </source>
</evidence>
<dbReference type="Gene3D" id="1.10.357.10">
    <property type="entry name" value="Tetracycline Repressor, domain 2"/>
    <property type="match status" value="1"/>
</dbReference>
<evidence type="ECO:0000313" key="7">
    <source>
        <dbReference type="EMBL" id="TWB97140.1"/>
    </source>
</evidence>